<organism evidence="2 3">
    <name type="scientific">Caenorhabditis japonica</name>
    <dbReference type="NCBI Taxonomy" id="281687"/>
    <lineage>
        <taxon>Eukaryota</taxon>
        <taxon>Metazoa</taxon>
        <taxon>Ecdysozoa</taxon>
        <taxon>Nematoda</taxon>
        <taxon>Chromadorea</taxon>
        <taxon>Rhabditida</taxon>
        <taxon>Rhabditina</taxon>
        <taxon>Rhabditomorpha</taxon>
        <taxon>Rhabditoidea</taxon>
        <taxon>Rhabditidae</taxon>
        <taxon>Peloderinae</taxon>
        <taxon>Caenorhabditis</taxon>
    </lineage>
</organism>
<evidence type="ECO:0000256" key="1">
    <source>
        <dbReference type="SAM" id="SignalP"/>
    </source>
</evidence>
<dbReference type="Proteomes" id="UP000005237">
    <property type="component" value="Unassembled WGS sequence"/>
</dbReference>
<keyword evidence="3" id="KW-1185">Reference proteome</keyword>
<sequence>MKPMLTFLLITIFLIVDVSAQFFFPFAMGQPPYRYQQATGYQYYNRNGVKDSEGFFARCSGWTCTSNT</sequence>
<keyword evidence="1" id="KW-0732">Signal</keyword>
<accession>A0A8R1ET36</accession>
<feature type="signal peptide" evidence="1">
    <location>
        <begin position="1"/>
        <end position="20"/>
    </location>
</feature>
<dbReference type="EnsemblMetazoa" id="CJA41357.1">
    <property type="protein sequence ID" value="CJA41357.1"/>
    <property type="gene ID" value="WBGene00217205"/>
</dbReference>
<proteinExistence type="predicted"/>
<name>A0A8R1ET36_CAEJA</name>
<evidence type="ECO:0000313" key="3">
    <source>
        <dbReference type="Proteomes" id="UP000005237"/>
    </source>
</evidence>
<feature type="chain" id="PRO_5035867163" evidence="1">
    <location>
        <begin position="21"/>
        <end position="68"/>
    </location>
</feature>
<reference evidence="2" key="2">
    <citation type="submission" date="2022-06" db="UniProtKB">
        <authorList>
            <consortium name="EnsemblMetazoa"/>
        </authorList>
    </citation>
    <scope>IDENTIFICATION</scope>
    <source>
        <strain evidence="2">DF5081</strain>
    </source>
</reference>
<evidence type="ECO:0000313" key="2">
    <source>
        <dbReference type="EnsemblMetazoa" id="CJA41357.1"/>
    </source>
</evidence>
<protein>
    <submittedName>
        <fullName evidence="2">Uncharacterized protein</fullName>
    </submittedName>
</protein>
<dbReference type="AlphaFoldDB" id="A0A8R1ET36"/>
<reference evidence="3" key="1">
    <citation type="submission" date="2010-08" db="EMBL/GenBank/DDBJ databases">
        <authorList>
            <consortium name="Caenorhabditis japonica Sequencing Consortium"/>
            <person name="Wilson R.K."/>
        </authorList>
    </citation>
    <scope>NUCLEOTIDE SEQUENCE [LARGE SCALE GENOMIC DNA]</scope>
    <source>
        <strain evidence="3">DF5081</strain>
    </source>
</reference>